<gene>
    <name evidence="1" type="ordered locus">TERTU_4605</name>
</gene>
<dbReference type="AlphaFoldDB" id="C5BJW1"/>
<reference evidence="1 2" key="1">
    <citation type="journal article" date="2009" name="PLoS ONE">
        <title>The complete genome of Teredinibacter turnerae T7901: an intracellular endosymbiont of marine wood-boring bivalves (shipworms).</title>
        <authorList>
            <person name="Yang J.C."/>
            <person name="Madupu R."/>
            <person name="Durkin A.S."/>
            <person name="Ekborg N.A."/>
            <person name="Pedamallu C.S."/>
            <person name="Hostetler J.B."/>
            <person name="Radune D."/>
            <person name="Toms B.S."/>
            <person name="Henrissat B."/>
            <person name="Coutinho P.M."/>
            <person name="Schwarz S."/>
            <person name="Field L."/>
            <person name="Trindade-Silva A.E."/>
            <person name="Soares C.A.G."/>
            <person name="Elshahawi S."/>
            <person name="Hanora A."/>
            <person name="Schmidt E.W."/>
            <person name="Haygood M.G."/>
            <person name="Posfai J."/>
            <person name="Benner J."/>
            <person name="Madinger C."/>
            <person name="Nove J."/>
            <person name="Anton B."/>
            <person name="Chaudhary K."/>
            <person name="Foster J."/>
            <person name="Holman A."/>
            <person name="Kumar S."/>
            <person name="Lessard P.A."/>
            <person name="Luyten Y.A."/>
            <person name="Slatko B."/>
            <person name="Wood N."/>
            <person name="Wu B."/>
            <person name="Teplitski M."/>
            <person name="Mougous J.D."/>
            <person name="Ward N."/>
            <person name="Eisen J.A."/>
            <person name="Badger J.H."/>
            <person name="Distel D.L."/>
        </authorList>
    </citation>
    <scope>NUCLEOTIDE SEQUENCE [LARGE SCALE GENOMIC DNA]</scope>
    <source>
        <strain evidence="2">ATCC 39867 / T7901</strain>
    </source>
</reference>
<proteinExistence type="predicted"/>
<dbReference type="KEGG" id="ttu:TERTU_4605"/>
<protein>
    <submittedName>
        <fullName evidence="1">Uncharacterized protein</fullName>
    </submittedName>
</protein>
<keyword evidence="2" id="KW-1185">Reference proteome</keyword>
<sequence>MLQTAFKFSHHNFLPSFLLRHRHFCARFFCEKITLIFI</sequence>
<name>C5BJW1_TERTT</name>
<dbReference type="STRING" id="377629.TERTU_4605"/>
<organism evidence="1 2">
    <name type="scientific">Teredinibacter turnerae (strain ATCC 39867 / T7901)</name>
    <dbReference type="NCBI Taxonomy" id="377629"/>
    <lineage>
        <taxon>Bacteria</taxon>
        <taxon>Pseudomonadati</taxon>
        <taxon>Pseudomonadota</taxon>
        <taxon>Gammaproteobacteria</taxon>
        <taxon>Cellvibrionales</taxon>
        <taxon>Cellvibrionaceae</taxon>
        <taxon>Teredinibacter</taxon>
    </lineage>
</organism>
<evidence type="ECO:0000313" key="2">
    <source>
        <dbReference type="Proteomes" id="UP000009080"/>
    </source>
</evidence>
<dbReference type="Proteomes" id="UP000009080">
    <property type="component" value="Chromosome"/>
</dbReference>
<accession>C5BJW1</accession>
<dbReference type="HOGENOM" id="CLU_3334116_0_0_6"/>
<dbReference type="EMBL" id="CP001614">
    <property type="protein sequence ID" value="ACR12465.1"/>
    <property type="molecule type" value="Genomic_DNA"/>
</dbReference>
<evidence type="ECO:0000313" key="1">
    <source>
        <dbReference type="EMBL" id="ACR12465.1"/>
    </source>
</evidence>